<dbReference type="Pfam" id="PF23291">
    <property type="entry name" value="KOW4_SPT5"/>
    <property type="match status" value="1"/>
</dbReference>
<dbReference type="InterPro" id="IPR041977">
    <property type="entry name" value="KOW_Spt5_4"/>
</dbReference>
<reference evidence="13" key="1">
    <citation type="submission" date="2020-11" db="EMBL/GenBank/DDBJ databases">
        <authorList>
            <consortium name="DOE Joint Genome Institute"/>
            <person name="Ahrendt S."/>
            <person name="Riley R."/>
            <person name="Andreopoulos W."/>
            <person name="LaButti K."/>
            <person name="Pangilinan J."/>
            <person name="Ruiz-duenas F.J."/>
            <person name="Barrasa J.M."/>
            <person name="Sanchez-Garcia M."/>
            <person name="Camarero S."/>
            <person name="Miyauchi S."/>
            <person name="Serrano A."/>
            <person name="Linde D."/>
            <person name="Babiker R."/>
            <person name="Drula E."/>
            <person name="Ayuso-Fernandez I."/>
            <person name="Pacheco R."/>
            <person name="Padilla G."/>
            <person name="Ferreira P."/>
            <person name="Barriuso J."/>
            <person name="Kellner H."/>
            <person name="Castanera R."/>
            <person name="Alfaro M."/>
            <person name="Ramirez L."/>
            <person name="Pisabarro A.G."/>
            <person name="Kuo A."/>
            <person name="Tritt A."/>
            <person name="Lipzen A."/>
            <person name="He G."/>
            <person name="Yan M."/>
            <person name="Ng V."/>
            <person name="Cullen D."/>
            <person name="Martin F."/>
            <person name="Rosso M.-N."/>
            <person name="Henrissat B."/>
            <person name="Hibbett D."/>
            <person name="Martinez A.T."/>
            <person name="Grigoriev I.V."/>
        </authorList>
    </citation>
    <scope>NUCLEOTIDE SEQUENCE</scope>
    <source>
        <strain evidence="13">AH 44721</strain>
    </source>
</reference>
<feature type="compositionally biased region" description="Polar residues" evidence="10">
    <location>
        <begin position="855"/>
        <end position="864"/>
    </location>
</feature>
<sequence length="1138" mass="124237">MSDEEDHRMFQNDEDVEDAPGAEEDVEQGDEEMNDVPNKSQSSRRDHGEDGGPEEGEEEEDDDDDDDVDGEDDDEAPGRKARKRAKHRHKRSAVSRFLDIEAEVSEEEEEEEEEEEFGAEGFITNENEVDDEVTRRNHALLDTTRHFEEEDMRSPEEIARAVARRHRDRAVPYTGDMNEIPQRLLMPSVHDASLWQVRVKPGRERDIVFSLMRKAIDVEFTARPLNILSAFQRDSLPGMIYVEARSSKQVQDACNGLVGVYPSRGIQLVPIEEMASLLQIKKKETTLVPGTWVRIRRGKYVGDLAQVMDLTDTGEDVGLRLIPRIDLNPRDEAALDAQGKKRKKGVSGPGAVRPPQRLFNYEEILKVYGRKNVTKRNMAYVFQNDTYKDGFLEKDFKASALITEDVNPTLDEITQFTRRQDGGDDNIVNLSAIAEASRKAAIAVLQPGDHIEVFEGEQAGVHGVVDEIAGDIVTITAQGLDLDGQKMEIPARSVRKRFKPGDHVKVMAGQNADETGLVVSVSDNVVTFVSDMSMQEISVFSKDLREAAEVGSGSNIVGNYELYDLVQLDAQTVGVIFKTERDSFRVLDQNGQVRLVQPHQIAMRRDSSKAIATDSEGHELRINDNVKEIDGEGRKGGVLHTHQAYFAFLHNRDITENGGVFVTRTRSLASLAPKGNVIKPGADLSKMNPALVAPSGGMVGSGAMGRGPRDRDIGTTVMVVKGAHKGYVGTIKDTNGSIARVELRTGNKLIMIEKEKLYRRYPDGRLEKLSHAPKGQGGPRGNTNPYHGFAAPSGGRTPFNVGKTPNPYSGDSRTPAWNASSRTPNPYGDSRTPAWNASSRTPNPYAADGGRTPAWNVSSRTPNPHATGANASAVGAAGGAGGWGGATPGRTTGGWQTPGRPTAPTSSAWGAPSNGWSPPRPTAGGDPWNSSWGAPTPAAAPTPGLHGGPTPAYGQTPAYGAPTPAAVTPGVFGGSSYSQNTQQKMVILDDNWIFDKTLVNYLQRLKIRVVNTKGDQYLGGDYENETGRIMAAQENPGVFQQTARVRLDKTGEERSIQAQYIRPQLPKYMEEVVVVLTSKDQEARKGLVLVVRDHPDYSGKEDPGDGSTVPVVVSSKATPADIDQVFASTIVPLYEEVL</sequence>
<dbReference type="InterPro" id="IPR041976">
    <property type="entry name" value="KOW_Spt5_3"/>
</dbReference>
<feature type="domain" description="NusG-like N-terminal" evidence="11">
    <location>
        <begin position="191"/>
        <end position="281"/>
    </location>
</feature>
<feature type="region of interest" description="Disordered" evidence="10">
    <location>
        <begin position="765"/>
        <end position="872"/>
    </location>
</feature>
<dbReference type="InterPro" id="IPR041973">
    <property type="entry name" value="KOW_Spt5_1"/>
</dbReference>
<dbReference type="GO" id="GO:0006368">
    <property type="term" value="P:transcription elongation by RNA polymerase II"/>
    <property type="evidence" value="ECO:0007669"/>
    <property type="project" value="TreeGrafter"/>
</dbReference>
<comment type="caution">
    <text evidence="13">The sequence shown here is derived from an EMBL/GenBank/DDBJ whole genome shotgun (WGS) entry which is preliminary data.</text>
</comment>
<dbReference type="FunFam" id="3.30.70.940:FF:000005">
    <property type="entry name" value="Transcription elongation factor SPT5"/>
    <property type="match status" value="1"/>
</dbReference>
<feature type="compositionally biased region" description="Polar residues" evidence="10">
    <location>
        <begin position="806"/>
        <end position="824"/>
    </location>
</feature>
<feature type="domain" description="KOW" evidence="12">
    <location>
        <begin position="710"/>
        <end position="737"/>
    </location>
</feature>
<dbReference type="Pfam" id="PF12815">
    <property type="entry name" value="CTD"/>
    <property type="match status" value="1"/>
</dbReference>
<dbReference type="OrthoDB" id="28901at2759"/>
<dbReference type="CDD" id="cd06081">
    <property type="entry name" value="KOW_Spt5_1"/>
    <property type="match status" value="1"/>
</dbReference>
<feature type="compositionally biased region" description="Low complexity" evidence="10">
    <location>
        <begin position="933"/>
        <end position="947"/>
    </location>
</feature>
<dbReference type="AlphaFoldDB" id="A0A9P5TPW1"/>
<dbReference type="InterPro" id="IPR005824">
    <property type="entry name" value="KOW"/>
</dbReference>
<evidence type="ECO:0000256" key="2">
    <source>
        <dbReference type="ARBA" id="ARBA00006956"/>
    </source>
</evidence>
<dbReference type="InterPro" id="IPR014722">
    <property type="entry name" value="Rib_uL2_dom2"/>
</dbReference>
<feature type="domain" description="KOW" evidence="12">
    <location>
        <begin position="444"/>
        <end position="471"/>
    </location>
</feature>
<gene>
    <name evidence="13" type="ORF">CPB84DRAFT_1846184</name>
</gene>
<organism evidence="13 14">
    <name type="scientific">Gymnopilus junonius</name>
    <name type="common">Spectacular rustgill mushroom</name>
    <name type="synonym">Gymnopilus spectabilis subsp. junonius</name>
    <dbReference type="NCBI Taxonomy" id="109634"/>
    <lineage>
        <taxon>Eukaryota</taxon>
        <taxon>Fungi</taxon>
        <taxon>Dikarya</taxon>
        <taxon>Basidiomycota</taxon>
        <taxon>Agaricomycotina</taxon>
        <taxon>Agaricomycetes</taxon>
        <taxon>Agaricomycetidae</taxon>
        <taxon>Agaricales</taxon>
        <taxon>Agaricineae</taxon>
        <taxon>Hymenogastraceae</taxon>
        <taxon>Gymnopilus</taxon>
    </lineage>
</organism>
<dbReference type="InterPro" id="IPR017071">
    <property type="entry name" value="TF_Spt5_eukaryote"/>
</dbReference>
<evidence type="ECO:0000259" key="11">
    <source>
        <dbReference type="SMART" id="SM00738"/>
    </source>
</evidence>
<feature type="compositionally biased region" description="Acidic residues" evidence="10">
    <location>
        <begin position="51"/>
        <end position="75"/>
    </location>
</feature>
<feature type="domain" description="KOW" evidence="12">
    <location>
        <begin position="497"/>
        <end position="524"/>
    </location>
</feature>
<dbReference type="CDD" id="cd09888">
    <property type="entry name" value="NGN_Euk"/>
    <property type="match status" value="1"/>
</dbReference>
<evidence type="ECO:0000313" key="13">
    <source>
        <dbReference type="EMBL" id="KAF8902527.1"/>
    </source>
</evidence>
<feature type="compositionally biased region" description="Acidic residues" evidence="10">
    <location>
        <begin position="100"/>
        <end position="118"/>
    </location>
</feature>
<feature type="domain" description="KOW" evidence="12">
    <location>
        <begin position="619"/>
        <end position="644"/>
    </location>
</feature>
<comment type="function">
    <text evidence="7 9">The SPT4-SPT5 complex mediates both activation and inhibition of transcription elongation, and plays a role in pre-mRNA processing. This complex seems to be important for the stability of the RNA polymerase II elongation machinery on the chromatin template but not for the inherent ability of this machinery to translocate down the gene.</text>
</comment>
<dbReference type="Pfam" id="PF00467">
    <property type="entry name" value="KOW"/>
    <property type="match status" value="1"/>
</dbReference>
<dbReference type="PANTHER" id="PTHR11125:SF7">
    <property type="entry name" value="TRANSCRIPTION ELONGATION FACTOR SPT5"/>
    <property type="match status" value="1"/>
</dbReference>
<dbReference type="Pfam" id="PF03439">
    <property type="entry name" value="Spt5-NGN"/>
    <property type="match status" value="1"/>
</dbReference>
<comment type="subcellular location">
    <subcellularLocation>
        <location evidence="1 9">Nucleus</location>
    </subcellularLocation>
</comment>
<evidence type="ECO:0000256" key="9">
    <source>
        <dbReference type="PIRNR" id="PIRNR036945"/>
    </source>
</evidence>
<dbReference type="Pfam" id="PF23284">
    <property type="entry name" value="KOW2_Spt5"/>
    <property type="match status" value="1"/>
</dbReference>
<dbReference type="InterPro" id="IPR005100">
    <property type="entry name" value="NGN-domain"/>
</dbReference>
<protein>
    <recommendedName>
        <fullName evidence="3 9">Transcription elongation factor SPT5</fullName>
    </recommendedName>
</protein>
<dbReference type="CDD" id="cd06082">
    <property type="entry name" value="KOW_Spt5_2"/>
    <property type="match status" value="1"/>
</dbReference>
<keyword evidence="6 9" id="KW-0539">Nucleus</keyword>
<dbReference type="PANTHER" id="PTHR11125">
    <property type="entry name" value="SUPPRESSOR OF TY 5"/>
    <property type="match status" value="1"/>
</dbReference>
<dbReference type="InterPro" id="IPR006645">
    <property type="entry name" value="NGN-like_dom"/>
</dbReference>
<dbReference type="InterPro" id="IPR041975">
    <property type="entry name" value="KOW_Spt5_2"/>
</dbReference>
<proteinExistence type="inferred from homology"/>
<feature type="compositionally biased region" description="Polar residues" evidence="10">
    <location>
        <begin position="833"/>
        <end position="842"/>
    </location>
</feature>
<feature type="region of interest" description="Disordered" evidence="10">
    <location>
        <begin position="1"/>
        <end position="126"/>
    </location>
</feature>
<dbReference type="CDD" id="cd06084">
    <property type="entry name" value="KOW_Spt5_4"/>
    <property type="match status" value="1"/>
</dbReference>
<dbReference type="GO" id="GO:0000785">
    <property type="term" value="C:chromatin"/>
    <property type="evidence" value="ECO:0007669"/>
    <property type="project" value="UniProtKB-ARBA"/>
</dbReference>
<evidence type="ECO:0000256" key="8">
    <source>
        <dbReference type="ARBA" id="ARBA00025870"/>
    </source>
</evidence>
<dbReference type="SUPFAM" id="SSF50104">
    <property type="entry name" value="Translation proteins SH3-like domain"/>
    <property type="match status" value="1"/>
</dbReference>
<feature type="compositionally biased region" description="Acidic residues" evidence="10">
    <location>
        <begin position="12"/>
        <end position="34"/>
    </location>
</feature>
<dbReference type="EMBL" id="JADNYJ010000035">
    <property type="protein sequence ID" value="KAF8902527.1"/>
    <property type="molecule type" value="Genomic_DNA"/>
</dbReference>
<dbReference type="GO" id="GO:0006397">
    <property type="term" value="P:mRNA processing"/>
    <property type="evidence" value="ECO:0007669"/>
    <property type="project" value="UniProtKB-KW"/>
</dbReference>
<dbReference type="PIRSF" id="PIRSF036945">
    <property type="entry name" value="Spt5"/>
    <property type="match status" value="1"/>
</dbReference>
<dbReference type="CDD" id="cd06085">
    <property type="entry name" value="KOW_Spt5_5"/>
    <property type="match status" value="1"/>
</dbReference>
<name>A0A9P5TPW1_GYMJU</name>
<dbReference type="Pfam" id="PF23037">
    <property type="entry name" value="KOWx_SPT5"/>
    <property type="match status" value="1"/>
</dbReference>
<evidence type="ECO:0000256" key="3">
    <source>
        <dbReference type="ARBA" id="ARBA00020181"/>
    </source>
</evidence>
<dbReference type="Gene3D" id="3.30.70.940">
    <property type="entry name" value="NusG, N-terminal domain"/>
    <property type="match status" value="1"/>
</dbReference>
<evidence type="ECO:0000256" key="4">
    <source>
        <dbReference type="ARBA" id="ARBA00022664"/>
    </source>
</evidence>
<keyword evidence="4" id="KW-0507">mRNA processing</keyword>
<comment type="subunit">
    <text evidence="8">Component of the SPT4-SPT5 complex. Interacts with RNA polymerase II.</text>
</comment>
<keyword evidence="5 9" id="KW-0804">Transcription</keyword>
<feature type="compositionally biased region" description="Basic residues" evidence="10">
    <location>
        <begin position="79"/>
        <end position="93"/>
    </location>
</feature>
<comment type="similarity">
    <text evidence="2 9">Belongs to the SPT5 family.</text>
</comment>
<evidence type="ECO:0000256" key="5">
    <source>
        <dbReference type="ARBA" id="ARBA00023163"/>
    </source>
</evidence>
<feature type="region of interest" description="Disordered" evidence="10">
    <location>
        <begin position="889"/>
        <end position="947"/>
    </location>
</feature>
<dbReference type="InterPro" id="IPR057936">
    <property type="entry name" value="KOWx_Spt5"/>
</dbReference>
<dbReference type="InterPro" id="IPR039659">
    <property type="entry name" value="SPT5"/>
</dbReference>
<dbReference type="InterPro" id="IPR036735">
    <property type="entry name" value="NGN_dom_sf"/>
</dbReference>
<dbReference type="GO" id="GO:0032784">
    <property type="term" value="P:regulation of DNA-templated transcription elongation"/>
    <property type="evidence" value="ECO:0007669"/>
    <property type="project" value="InterPro"/>
</dbReference>
<evidence type="ECO:0000256" key="7">
    <source>
        <dbReference type="ARBA" id="ARBA00024691"/>
    </source>
</evidence>
<dbReference type="FunFam" id="2.30.30.30:FF:000029">
    <property type="entry name" value="Transcription elongation factor SPT5"/>
    <property type="match status" value="1"/>
</dbReference>
<dbReference type="InterPro" id="IPR039385">
    <property type="entry name" value="NGN_Euk"/>
</dbReference>
<keyword evidence="14" id="KW-1185">Reference proteome</keyword>
<evidence type="ECO:0000256" key="10">
    <source>
        <dbReference type="SAM" id="MobiDB-lite"/>
    </source>
</evidence>
<evidence type="ECO:0000256" key="6">
    <source>
        <dbReference type="ARBA" id="ARBA00023242"/>
    </source>
</evidence>
<dbReference type="Gene3D" id="2.30.30.30">
    <property type="match status" value="3"/>
</dbReference>
<dbReference type="FunFam" id="2.30.30.30:FF:000018">
    <property type="entry name" value="Transcription elongation factor SPT5"/>
    <property type="match status" value="1"/>
</dbReference>
<dbReference type="InterPro" id="IPR041978">
    <property type="entry name" value="KOW_Spt5_5"/>
</dbReference>
<evidence type="ECO:0000259" key="12">
    <source>
        <dbReference type="SMART" id="SM00739"/>
    </source>
</evidence>
<dbReference type="Pfam" id="PF23290">
    <property type="entry name" value="KOW5_SPT5"/>
    <property type="match status" value="1"/>
</dbReference>
<dbReference type="SMART" id="SM00739">
    <property type="entry name" value="KOW"/>
    <property type="match status" value="5"/>
</dbReference>
<feature type="domain" description="KOW" evidence="12">
    <location>
        <begin position="286"/>
        <end position="313"/>
    </location>
</feature>
<dbReference type="InterPro" id="IPR008991">
    <property type="entry name" value="Translation_prot_SH3-like_sf"/>
</dbReference>
<dbReference type="InterPro" id="IPR022581">
    <property type="entry name" value="Spt5_N"/>
</dbReference>
<evidence type="ECO:0000256" key="1">
    <source>
        <dbReference type="ARBA" id="ARBA00004123"/>
    </source>
</evidence>
<evidence type="ECO:0000313" key="14">
    <source>
        <dbReference type="Proteomes" id="UP000724874"/>
    </source>
</evidence>
<dbReference type="GO" id="GO:0006357">
    <property type="term" value="P:regulation of transcription by RNA polymerase II"/>
    <property type="evidence" value="ECO:0007669"/>
    <property type="project" value="InterPro"/>
</dbReference>
<feature type="region of interest" description="Disordered" evidence="10">
    <location>
        <begin position="334"/>
        <end position="353"/>
    </location>
</feature>
<dbReference type="Pfam" id="PF23042">
    <property type="entry name" value="KOW1_SPT5"/>
    <property type="match status" value="1"/>
</dbReference>
<accession>A0A9P5TPW1</accession>
<dbReference type="Pfam" id="PF11942">
    <property type="entry name" value="Spt5_N"/>
    <property type="match status" value="1"/>
</dbReference>
<dbReference type="GO" id="GO:0003729">
    <property type="term" value="F:mRNA binding"/>
    <property type="evidence" value="ECO:0007669"/>
    <property type="project" value="TreeGrafter"/>
</dbReference>
<dbReference type="CDD" id="cd06083">
    <property type="entry name" value="KOW_Spt5_3"/>
    <property type="match status" value="1"/>
</dbReference>
<dbReference type="Proteomes" id="UP000724874">
    <property type="component" value="Unassembled WGS sequence"/>
</dbReference>
<dbReference type="SMART" id="SM00738">
    <property type="entry name" value="NGN"/>
    <property type="match status" value="1"/>
</dbReference>
<dbReference type="GO" id="GO:0032044">
    <property type="term" value="C:DSIF complex"/>
    <property type="evidence" value="ECO:0007669"/>
    <property type="project" value="TreeGrafter"/>
</dbReference>
<feature type="compositionally biased region" description="Basic and acidic residues" evidence="10">
    <location>
        <begin position="1"/>
        <end position="11"/>
    </location>
</feature>